<dbReference type="InParanoid" id="A0A7N2R5W8"/>
<dbReference type="OMA" id="CDAVPIN"/>
<dbReference type="InterPro" id="IPR050791">
    <property type="entry name" value="Aldo-Keto_reductase"/>
</dbReference>
<sequence length="235" mass="25911">MLCHRAHVEATLLIHSCATDFVSVISTMPLYKIKPHDTLTLYTALLPKDQRNSSYNPFYKASVDTIRRAHAVHPITSLQMEYSLWTRDIEDEIIPLCRELGIGIVAYSPLGHGFFGGKAVVESLHNESHASKVHGGELREEQTSICPTCQPGCKACTPPQLALAWLLHQGDDIIPIPGTTKVKNLDNNIGSLAVKLTQEDLKEICDAVPINEVGGERFPATLSKYTWKVANTPSK</sequence>
<evidence type="ECO:0000259" key="3">
    <source>
        <dbReference type="Pfam" id="PF00248"/>
    </source>
</evidence>
<dbReference type="InterPro" id="IPR023210">
    <property type="entry name" value="NADP_OxRdtase_dom"/>
</dbReference>
<feature type="domain" description="NADP-dependent oxidoreductase" evidence="3">
    <location>
        <begin position="62"/>
        <end position="204"/>
    </location>
</feature>
<proteinExistence type="predicted"/>
<dbReference type="PANTHER" id="PTHR43625">
    <property type="entry name" value="AFLATOXIN B1 ALDEHYDE REDUCTASE"/>
    <property type="match status" value="1"/>
</dbReference>
<keyword evidence="1" id="KW-0521">NADP</keyword>
<evidence type="ECO:0000313" key="5">
    <source>
        <dbReference type="Proteomes" id="UP000594261"/>
    </source>
</evidence>
<dbReference type="PANTHER" id="PTHR43625:SF65">
    <property type="entry name" value="NADP-DEPENDENT OXIDOREDUCTASE DOMAIN-CONTAINING PROTEIN"/>
    <property type="match status" value="1"/>
</dbReference>
<protein>
    <recommendedName>
        <fullName evidence="3">NADP-dependent oxidoreductase domain-containing protein</fullName>
    </recommendedName>
</protein>
<reference evidence="4 5" key="1">
    <citation type="journal article" date="2016" name="G3 (Bethesda)">
        <title>First Draft Assembly and Annotation of the Genome of a California Endemic Oak Quercus lobata Nee (Fagaceae).</title>
        <authorList>
            <person name="Sork V.L."/>
            <person name="Fitz-Gibbon S.T."/>
            <person name="Puiu D."/>
            <person name="Crepeau M."/>
            <person name="Gugger P.F."/>
            <person name="Sherman R."/>
            <person name="Stevens K."/>
            <person name="Langley C.H."/>
            <person name="Pellegrini M."/>
            <person name="Salzberg S.L."/>
        </authorList>
    </citation>
    <scope>NUCLEOTIDE SEQUENCE [LARGE SCALE GENOMIC DNA]</scope>
    <source>
        <strain evidence="4 5">cv. SW786</strain>
    </source>
</reference>
<dbReference type="Pfam" id="PF00248">
    <property type="entry name" value="Aldo_ket_red"/>
    <property type="match status" value="1"/>
</dbReference>
<dbReference type="Gramene" id="QL06p000899:mrna">
    <property type="protein sequence ID" value="QL06p000899:mrna"/>
    <property type="gene ID" value="QL06p000899"/>
</dbReference>
<evidence type="ECO:0000313" key="4">
    <source>
        <dbReference type="EnsemblPlants" id="QL06p000899:mrna"/>
    </source>
</evidence>
<dbReference type="Proteomes" id="UP000594261">
    <property type="component" value="Chromosome 6"/>
</dbReference>
<evidence type="ECO:0000256" key="2">
    <source>
        <dbReference type="ARBA" id="ARBA00023002"/>
    </source>
</evidence>
<dbReference type="Gene3D" id="3.20.20.100">
    <property type="entry name" value="NADP-dependent oxidoreductase domain"/>
    <property type="match status" value="1"/>
</dbReference>
<dbReference type="AlphaFoldDB" id="A0A7N2R5W8"/>
<dbReference type="EnsemblPlants" id="QL06p000899:mrna">
    <property type="protein sequence ID" value="QL06p000899:mrna"/>
    <property type="gene ID" value="QL06p000899"/>
</dbReference>
<name>A0A7N2R5W8_QUELO</name>
<accession>A0A7N2R5W8</accession>
<dbReference type="SUPFAM" id="SSF51430">
    <property type="entry name" value="NAD(P)-linked oxidoreductase"/>
    <property type="match status" value="1"/>
</dbReference>
<dbReference type="EMBL" id="LRBV02000006">
    <property type="status" value="NOT_ANNOTATED_CDS"/>
    <property type="molecule type" value="Genomic_DNA"/>
</dbReference>
<keyword evidence="2" id="KW-0560">Oxidoreductase</keyword>
<organism evidence="4 5">
    <name type="scientific">Quercus lobata</name>
    <name type="common">Valley oak</name>
    <dbReference type="NCBI Taxonomy" id="97700"/>
    <lineage>
        <taxon>Eukaryota</taxon>
        <taxon>Viridiplantae</taxon>
        <taxon>Streptophyta</taxon>
        <taxon>Embryophyta</taxon>
        <taxon>Tracheophyta</taxon>
        <taxon>Spermatophyta</taxon>
        <taxon>Magnoliopsida</taxon>
        <taxon>eudicotyledons</taxon>
        <taxon>Gunneridae</taxon>
        <taxon>Pentapetalae</taxon>
        <taxon>rosids</taxon>
        <taxon>fabids</taxon>
        <taxon>Fagales</taxon>
        <taxon>Fagaceae</taxon>
        <taxon>Quercus</taxon>
    </lineage>
</organism>
<keyword evidence="5" id="KW-1185">Reference proteome</keyword>
<dbReference type="InterPro" id="IPR036812">
    <property type="entry name" value="NAD(P)_OxRdtase_dom_sf"/>
</dbReference>
<reference evidence="4" key="2">
    <citation type="submission" date="2021-01" db="UniProtKB">
        <authorList>
            <consortium name="EnsemblPlants"/>
        </authorList>
    </citation>
    <scope>IDENTIFICATION</scope>
</reference>
<dbReference type="GO" id="GO:0005737">
    <property type="term" value="C:cytoplasm"/>
    <property type="evidence" value="ECO:0007669"/>
    <property type="project" value="TreeGrafter"/>
</dbReference>
<evidence type="ECO:0000256" key="1">
    <source>
        <dbReference type="ARBA" id="ARBA00022857"/>
    </source>
</evidence>
<dbReference type="GO" id="GO:0016491">
    <property type="term" value="F:oxidoreductase activity"/>
    <property type="evidence" value="ECO:0007669"/>
    <property type="project" value="UniProtKB-KW"/>
</dbReference>